<keyword evidence="1" id="KW-0805">Transcription regulation</keyword>
<dbReference type="InterPro" id="IPR050397">
    <property type="entry name" value="Env_Response_Regulators"/>
</dbReference>
<keyword evidence="7" id="KW-1185">Reference proteome</keyword>
<dbReference type="InterPro" id="IPR014710">
    <property type="entry name" value="RmlC-like_jellyroll"/>
</dbReference>
<dbReference type="PROSITE" id="PS50042">
    <property type="entry name" value="CNMP_BINDING_3"/>
    <property type="match status" value="1"/>
</dbReference>
<feature type="domain" description="HTH crp-type" evidence="5">
    <location>
        <begin position="153"/>
        <end position="225"/>
    </location>
</feature>
<reference evidence="6 7" key="1">
    <citation type="journal article" date="2020" name="Microorganisms">
        <title>Osmotic Adaptation and Compatible Solute Biosynthesis of Phototrophic Bacteria as Revealed from Genome Analyses.</title>
        <authorList>
            <person name="Imhoff J.F."/>
            <person name="Rahn T."/>
            <person name="Kunzel S."/>
            <person name="Keller A."/>
            <person name="Neulinger S.C."/>
        </authorList>
    </citation>
    <scope>NUCLEOTIDE SEQUENCE [LARGE SCALE GENOMIC DNA]</scope>
    <source>
        <strain evidence="6 7">DSM 25653</strain>
    </source>
</reference>
<dbReference type="SMART" id="SM00100">
    <property type="entry name" value="cNMP"/>
    <property type="match status" value="1"/>
</dbReference>
<dbReference type="GO" id="GO:0005829">
    <property type="term" value="C:cytosol"/>
    <property type="evidence" value="ECO:0007669"/>
    <property type="project" value="TreeGrafter"/>
</dbReference>
<keyword evidence="3" id="KW-0804">Transcription</keyword>
<dbReference type="InterPro" id="IPR036390">
    <property type="entry name" value="WH_DNA-bd_sf"/>
</dbReference>
<gene>
    <name evidence="6" type="ORF">CKO42_12985</name>
</gene>
<accession>A0A9X1B523</accession>
<evidence type="ECO:0000256" key="2">
    <source>
        <dbReference type="ARBA" id="ARBA00023125"/>
    </source>
</evidence>
<evidence type="ECO:0000256" key="1">
    <source>
        <dbReference type="ARBA" id="ARBA00023015"/>
    </source>
</evidence>
<comment type="caution">
    <text evidence="6">The sequence shown here is derived from an EMBL/GenBank/DDBJ whole genome shotgun (WGS) entry which is preliminary data.</text>
</comment>
<dbReference type="SMART" id="SM00419">
    <property type="entry name" value="HTH_CRP"/>
    <property type="match status" value="1"/>
</dbReference>
<dbReference type="Pfam" id="PF13545">
    <property type="entry name" value="HTH_Crp_2"/>
    <property type="match status" value="1"/>
</dbReference>
<dbReference type="GO" id="GO:0003677">
    <property type="term" value="F:DNA binding"/>
    <property type="evidence" value="ECO:0007669"/>
    <property type="project" value="UniProtKB-KW"/>
</dbReference>
<dbReference type="Gene3D" id="1.10.10.10">
    <property type="entry name" value="Winged helix-like DNA-binding domain superfamily/Winged helix DNA-binding domain"/>
    <property type="match status" value="1"/>
</dbReference>
<dbReference type="InterPro" id="IPR000595">
    <property type="entry name" value="cNMP-bd_dom"/>
</dbReference>
<organism evidence="6 7">
    <name type="scientific">Lamprobacter modestohalophilus</name>
    <dbReference type="NCBI Taxonomy" id="1064514"/>
    <lineage>
        <taxon>Bacteria</taxon>
        <taxon>Pseudomonadati</taxon>
        <taxon>Pseudomonadota</taxon>
        <taxon>Gammaproteobacteria</taxon>
        <taxon>Chromatiales</taxon>
        <taxon>Chromatiaceae</taxon>
        <taxon>Lamprobacter</taxon>
    </lineage>
</organism>
<dbReference type="PROSITE" id="PS51063">
    <property type="entry name" value="HTH_CRP_2"/>
    <property type="match status" value="1"/>
</dbReference>
<protein>
    <recommendedName>
        <fullName evidence="8">Crp/Fnr family transcriptional regulator</fullName>
    </recommendedName>
</protein>
<dbReference type="PANTHER" id="PTHR24567">
    <property type="entry name" value="CRP FAMILY TRANSCRIPTIONAL REGULATORY PROTEIN"/>
    <property type="match status" value="1"/>
</dbReference>
<dbReference type="InterPro" id="IPR036388">
    <property type="entry name" value="WH-like_DNA-bd_sf"/>
</dbReference>
<evidence type="ECO:0000256" key="3">
    <source>
        <dbReference type="ARBA" id="ARBA00023163"/>
    </source>
</evidence>
<evidence type="ECO:0000313" key="6">
    <source>
        <dbReference type="EMBL" id="MBK1619336.1"/>
    </source>
</evidence>
<dbReference type="CDD" id="cd00038">
    <property type="entry name" value="CAP_ED"/>
    <property type="match status" value="1"/>
</dbReference>
<dbReference type="Pfam" id="PF00027">
    <property type="entry name" value="cNMP_binding"/>
    <property type="match status" value="1"/>
</dbReference>
<evidence type="ECO:0008006" key="8">
    <source>
        <dbReference type="Google" id="ProtNLM"/>
    </source>
</evidence>
<dbReference type="Gene3D" id="2.60.120.10">
    <property type="entry name" value="Jelly Rolls"/>
    <property type="match status" value="1"/>
</dbReference>
<dbReference type="Proteomes" id="UP001138768">
    <property type="component" value="Unassembled WGS sequence"/>
</dbReference>
<proteinExistence type="predicted"/>
<feature type="domain" description="Cyclic nucleotide-binding" evidence="4">
    <location>
        <begin position="19"/>
        <end position="139"/>
    </location>
</feature>
<dbReference type="SUPFAM" id="SSF46785">
    <property type="entry name" value="Winged helix' DNA-binding domain"/>
    <property type="match status" value="1"/>
</dbReference>
<evidence type="ECO:0000259" key="5">
    <source>
        <dbReference type="PROSITE" id="PS51063"/>
    </source>
</evidence>
<dbReference type="EMBL" id="NRRY01000020">
    <property type="protein sequence ID" value="MBK1619336.1"/>
    <property type="molecule type" value="Genomic_DNA"/>
</dbReference>
<sequence>MNHADREKTCLPLLETTPGFASVPADGLRYLAAGCHQRTATRGQVLCERGQPLDGFHLLLRGRVKLSLLSAEGAERVLDIVLPGRTFGESAAFLGRPCALHAEALMDSRLMVVDLKRVRSAIERWPEVAHLMLGLVAERSQRLIADLEACCLHSAAQRVAAMLLRDAQSDEDEPDRATLELPAAKTVVASSLNLSAETFSRELHGLARRGLIGVERRRIRIPSLEQLRRLGGLEANEMDAQNALVFDAGNAQAPRSFAPACT</sequence>
<evidence type="ECO:0000313" key="7">
    <source>
        <dbReference type="Proteomes" id="UP001138768"/>
    </source>
</evidence>
<dbReference type="GO" id="GO:0003700">
    <property type="term" value="F:DNA-binding transcription factor activity"/>
    <property type="evidence" value="ECO:0007669"/>
    <property type="project" value="TreeGrafter"/>
</dbReference>
<keyword evidence="2" id="KW-0238">DNA-binding</keyword>
<dbReference type="SUPFAM" id="SSF51206">
    <property type="entry name" value="cAMP-binding domain-like"/>
    <property type="match status" value="1"/>
</dbReference>
<dbReference type="AlphaFoldDB" id="A0A9X1B523"/>
<evidence type="ECO:0000259" key="4">
    <source>
        <dbReference type="PROSITE" id="PS50042"/>
    </source>
</evidence>
<name>A0A9X1B523_9GAMM</name>
<dbReference type="InterPro" id="IPR018490">
    <property type="entry name" value="cNMP-bd_dom_sf"/>
</dbReference>
<dbReference type="RefSeq" id="WP_200244612.1">
    <property type="nucleotide sequence ID" value="NZ_NRRY01000020.1"/>
</dbReference>
<dbReference type="PANTHER" id="PTHR24567:SF26">
    <property type="entry name" value="REGULATORY PROTEIN YEIL"/>
    <property type="match status" value="1"/>
</dbReference>
<dbReference type="InterPro" id="IPR012318">
    <property type="entry name" value="HTH_CRP"/>
</dbReference>